<dbReference type="AlphaFoldDB" id="A0A367GP92"/>
<feature type="domain" description="SusE outer membrane protein" evidence="1">
    <location>
        <begin position="24"/>
        <end position="130"/>
    </location>
</feature>
<keyword evidence="3" id="KW-1185">Reference proteome</keyword>
<gene>
    <name evidence="2" type="ORF">DJ568_08935</name>
</gene>
<dbReference type="PROSITE" id="PS51257">
    <property type="entry name" value="PROKAR_LIPOPROTEIN"/>
    <property type="match status" value="1"/>
</dbReference>
<protein>
    <recommendedName>
        <fullName evidence="1">SusE outer membrane protein domain-containing protein</fullName>
    </recommendedName>
</protein>
<dbReference type="EMBL" id="QGDC01000004">
    <property type="protein sequence ID" value="RCH55297.1"/>
    <property type="molecule type" value="Genomic_DNA"/>
</dbReference>
<organism evidence="2 3">
    <name type="scientific">Mucilaginibacter hurinus</name>
    <dbReference type="NCBI Taxonomy" id="2201324"/>
    <lineage>
        <taxon>Bacteria</taxon>
        <taxon>Pseudomonadati</taxon>
        <taxon>Bacteroidota</taxon>
        <taxon>Sphingobacteriia</taxon>
        <taxon>Sphingobacteriales</taxon>
        <taxon>Sphingobacteriaceae</taxon>
        <taxon>Mucilaginibacter</taxon>
    </lineage>
</organism>
<evidence type="ECO:0000313" key="3">
    <source>
        <dbReference type="Proteomes" id="UP000253209"/>
    </source>
</evidence>
<proteinExistence type="predicted"/>
<reference evidence="2 3" key="1">
    <citation type="submission" date="2018-05" db="EMBL/GenBank/DDBJ databases">
        <title>Mucilaginibacter hurinus sp. nov., isolated from briquette warehouse soil.</title>
        <authorList>
            <person name="Choi L."/>
        </authorList>
    </citation>
    <scope>NUCLEOTIDE SEQUENCE [LARGE SCALE GENOMIC DNA]</scope>
    <source>
        <strain evidence="2 3">ZR32</strain>
    </source>
</reference>
<accession>A0A367GP92</accession>
<evidence type="ECO:0000259" key="1">
    <source>
        <dbReference type="Pfam" id="PF14292"/>
    </source>
</evidence>
<dbReference type="InterPro" id="IPR025970">
    <property type="entry name" value="SusE"/>
</dbReference>
<dbReference type="Pfam" id="PF14292">
    <property type="entry name" value="SusE"/>
    <property type="match status" value="1"/>
</dbReference>
<comment type="caution">
    <text evidence="2">The sequence shown here is derived from an EMBL/GenBank/DDBJ whole genome shotgun (WGS) entry which is preliminary data.</text>
</comment>
<sequence length="374" mass="41599">MKKIIYCTMVAALITTIFTGCKKDKTLKNSNVTPVTNLFFPADNEQVKILNAEGSVNFEWQQAKSEDNGFVQYEVAFDKEDGDFSKPLYVLPSDQNGLLNKLTISYGTLNTIAELAGIEPLGKGKLKWTVMSSKGINVKQATISRVVEMERPSGLRAPAVLYITGTATEGGDDLDQAQSFRKNPDGKFEIYTKLKPGTYHFVDGNSGTPATYSVAGTVLQPDGETTVESEKVYRIVLNFQTQTAEITEIVSVGFWFSPNGEVQFELPYVGKGVWQATNEPIVFKQESWGRDERYKFRFTVKKAGGEEEFEFYGSRNGDNGRPDPSTPPIYFDVVLVTPAQYDNSFKFNGDADNKNVDIRLDFGVSTYTHSVTIK</sequence>
<name>A0A367GP92_9SPHI</name>
<dbReference type="Proteomes" id="UP000253209">
    <property type="component" value="Unassembled WGS sequence"/>
</dbReference>
<evidence type="ECO:0000313" key="2">
    <source>
        <dbReference type="EMBL" id="RCH55297.1"/>
    </source>
</evidence>
<dbReference type="RefSeq" id="WP_114004919.1">
    <property type="nucleotide sequence ID" value="NZ_QGDC01000004.1"/>
</dbReference>
<dbReference type="OrthoDB" id="631295at2"/>